<dbReference type="SUPFAM" id="SSF55550">
    <property type="entry name" value="SH2 domain"/>
    <property type="match status" value="1"/>
</dbReference>
<dbReference type="EMBL" id="AHAT01004905">
    <property type="status" value="NOT_ANNOTATED_CDS"/>
    <property type="molecule type" value="Genomic_DNA"/>
</dbReference>
<evidence type="ECO:0000256" key="1">
    <source>
        <dbReference type="ARBA" id="ARBA00022999"/>
    </source>
</evidence>
<reference evidence="5" key="3">
    <citation type="submission" date="2025-09" db="UniProtKB">
        <authorList>
            <consortium name="Ensembl"/>
        </authorList>
    </citation>
    <scope>IDENTIFICATION</scope>
</reference>
<reference evidence="5" key="2">
    <citation type="submission" date="2025-08" db="UniProtKB">
        <authorList>
            <consortium name="Ensembl"/>
        </authorList>
    </citation>
    <scope>IDENTIFICATION</scope>
</reference>
<dbReference type="OMA" id="SGDCQTY"/>
<dbReference type="Ensembl" id="ENSLOCT00000018305.1">
    <property type="protein sequence ID" value="ENSLOCP00000018273.1"/>
    <property type="gene ID" value="ENSLOCG00000014836.1"/>
</dbReference>
<evidence type="ECO:0000313" key="6">
    <source>
        <dbReference type="Proteomes" id="UP000018468"/>
    </source>
</evidence>
<dbReference type="PANTHER" id="PTHR14388:SF6">
    <property type="entry name" value="SH2 DOMAIN-CONTAINING PROTEIN 7"/>
    <property type="match status" value="1"/>
</dbReference>
<dbReference type="InterPro" id="IPR036860">
    <property type="entry name" value="SH2_dom_sf"/>
</dbReference>
<feature type="domain" description="SH2" evidence="4">
    <location>
        <begin position="73"/>
        <end position="164"/>
    </location>
</feature>
<dbReference type="SMART" id="SM00252">
    <property type="entry name" value="SH2"/>
    <property type="match status" value="1"/>
</dbReference>
<dbReference type="InterPro" id="IPR000980">
    <property type="entry name" value="SH2"/>
</dbReference>
<dbReference type="Bgee" id="ENSLOCG00000014836">
    <property type="expression patterns" value="Expressed in intestine and 3 other cell types or tissues"/>
</dbReference>
<dbReference type="AlphaFoldDB" id="W5NCB4"/>
<proteinExistence type="predicted"/>
<feature type="compositionally biased region" description="Polar residues" evidence="3">
    <location>
        <begin position="376"/>
        <end position="385"/>
    </location>
</feature>
<sequence length="455" mass="51485">MDHKLPRAPFFCTWLMFCLKDQAPEKMDQRKAPVPGTEPQADHAEGMLKELALKWFTETQAPLILRNGNFPDWFQGFIARKDAEDQLRDKQLGCFLIRLSDRAIGYILSYKGKDRCRHFVINQNKAGQFIVSGDTETHCNLTDLIEYYKMSPIEPFGEFLTVPCSESNNAELYDEIQFCQKAKPAVSVQAVKSIWNQRKNTNAEQPPELPPKYNKQLHKLPSDSSFEKVPPPIKRNQVLYAQLDQEKTREKAQLPSSNKGSPNRSNRNQTEGQAPEPRCSDTTVYSELTLVECRSKSLPLLDDGSDRGQDCHPYRAHTPPALQLQRSPKLPRKSALYSALGNSSSLDKLLKNPLYHAETCGGHNPTVTSHPMAGPPQSTDNTYAQIPTEPTPNSLFPDNTYEQIPDRPHKGTSETLASVNNTYETIPDRAPRQSEATCGLKNANWRRFFPETKKK</sequence>
<evidence type="ECO:0000256" key="3">
    <source>
        <dbReference type="SAM" id="MobiDB-lite"/>
    </source>
</evidence>
<dbReference type="Pfam" id="PF00017">
    <property type="entry name" value="SH2"/>
    <property type="match status" value="1"/>
</dbReference>
<name>W5NCB4_LEPOC</name>
<dbReference type="PROSITE" id="PS50001">
    <property type="entry name" value="SH2"/>
    <property type="match status" value="1"/>
</dbReference>
<accession>W5NCB4</accession>
<protein>
    <submittedName>
        <fullName evidence="5">SH2 domain containing 7</fullName>
    </submittedName>
</protein>
<evidence type="ECO:0000259" key="4">
    <source>
        <dbReference type="PROSITE" id="PS50001"/>
    </source>
</evidence>
<dbReference type="PANTHER" id="PTHR14388">
    <property type="entry name" value="T CELL-SPECIFIC ADAPTER PROTEIN TSAD"/>
    <property type="match status" value="1"/>
</dbReference>
<feature type="region of interest" description="Disordered" evidence="3">
    <location>
        <begin position="361"/>
        <end position="398"/>
    </location>
</feature>
<dbReference type="GO" id="GO:0005737">
    <property type="term" value="C:cytoplasm"/>
    <property type="evidence" value="ECO:0000318"/>
    <property type="project" value="GO_Central"/>
</dbReference>
<feature type="compositionally biased region" description="Polar residues" evidence="3">
    <location>
        <begin position="254"/>
        <end position="272"/>
    </location>
</feature>
<evidence type="ECO:0000313" key="5">
    <source>
        <dbReference type="Ensembl" id="ENSLOCP00000018273.1"/>
    </source>
</evidence>
<dbReference type="InParanoid" id="W5NCB4"/>
<dbReference type="GeneTree" id="ENSGT00940000160977"/>
<feature type="region of interest" description="Disordered" evidence="3">
    <location>
        <begin position="198"/>
        <end position="233"/>
    </location>
</feature>
<dbReference type="Gene3D" id="3.30.505.10">
    <property type="entry name" value="SH2 domain"/>
    <property type="match status" value="1"/>
</dbReference>
<evidence type="ECO:0000256" key="2">
    <source>
        <dbReference type="PROSITE-ProRule" id="PRU00191"/>
    </source>
</evidence>
<feature type="region of interest" description="Disordered" evidence="3">
    <location>
        <begin position="246"/>
        <end position="281"/>
    </location>
</feature>
<dbReference type="FunFam" id="3.30.505.10:FF:000059">
    <property type="entry name" value="hematopoietic SH2 domain-containing protein"/>
    <property type="match status" value="1"/>
</dbReference>
<dbReference type="Proteomes" id="UP000018468">
    <property type="component" value="Linkage group LG3"/>
</dbReference>
<dbReference type="eggNOG" id="ENOG502QUGN">
    <property type="taxonomic scope" value="Eukaryota"/>
</dbReference>
<keyword evidence="1 2" id="KW-0727">SH2 domain</keyword>
<reference evidence="6" key="1">
    <citation type="submission" date="2011-12" db="EMBL/GenBank/DDBJ databases">
        <title>The Draft Genome of Lepisosteus oculatus.</title>
        <authorList>
            <consortium name="The Broad Institute Genome Assembly &amp; Analysis Group"/>
            <consortium name="Computational R&amp;D Group"/>
            <consortium name="and Sequencing Platform"/>
            <person name="Di Palma F."/>
            <person name="Alfoldi J."/>
            <person name="Johnson J."/>
            <person name="Berlin A."/>
            <person name="Gnerre S."/>
            <person name="Jaffe D."/>
            <person name="MacCallum I."/>
            <person name="Young S."/>
            <person name="Walker B.J."/>
            <person name="Lander E.S."/>
            <person name="Lindblad-Toh K."/>
        </authorList>
    </citation>
    <scope>NUCLEOTIDE SEQUENCE [LARGE SCALE GENOMIC DNA]</scope>
</reference>
<organism evidence="5 6">
    <name type="scientific">Lepisosteus oculatus</name>
    <name type="common">Spotted gar</name>
    <dbReference type="NCBI Taxonomy" id="7918"/>
    <lineage>
        <taxon>Eukaryota</taxon>
        <taxon>Metazoa</taxon>
        <taxon>Chordata</taxon>
        <taxon>Craniata</taxon>
        <taxon>Vertebrata</taxon>
        <taxon>Euteleostomi</taxon>
        <taxon>Actinopterygii</taxon>
        <taxon>Neopterygii</taxon>
        <taxon>Holostei</taxon>
        <taxon>Semionotiformes</taxon>
        <taxon>Lepisosteidae</taxon>
        <taxon>Lepisosteus</taxon>
    </lineage>
</organism>
<keyword evidence="6" id="KW-1185">Reference proteome</keyword>